<dbReference type="InterPro" id="IPR007048">
    <property type="entry name" value="IraD/Gp25-like"/>
</dbReference>
<evidence type="ECO:0000313" key="2">
    <source>
        <dbReference type="EMBL" id="MDH1341513.1"/>
    </source>
</evidence>
<comment type="caution">
    <text evidence="2">The sequence shown here is derived from an EMBL/GenBank/DDBJ whole genome shotgun (WGS) entry which is preliminary data.</text>
</comment>
<dbReference type="Gene3D" id="3.10.450.40">
    <property type="match status" value="1"/>
</dbReference>
<proteinExistence type="predicted"/>
<accession>A0AA42QI97</accession>
<feature type="domain" description="IraD/Gp25-like" evidence="1">
    <location>
        <begin position="12"/>
        <end position="88"/>
    </location>
</feature>
<dbReference type="EMBL" id="JAOCJE010000001">
    <property type="protein sequence ID" value="MDH1341513.1"/>
    <property type="molecule type" value="Genomic_DNA"/>
</dbReference>
<name>A0AA42QI97_ECTOL</name>
<dbReference type="RefSeq" id="WP_279533353.1">
    <property type="nucleotide sequence ID" value="NZ_CP104579.1"/>
</dbReference>
<dbReference type="AlphaFoldDB" id="A0AA42QI97"/>
<protein>
    <submittedName>
        <fullName evidence="2">GPW/gp25 family protein</fullName>
    </submittedName>
</protein>
<dbReference type="Proteomes" id="UP001161697">
    <property type="component" value="Unassembled WGS sequence"/>
</dbReference>
<organism evidence="2 3">
    <name type="scientific">Ectopseudomonas oleovorans</name>
    <name type="common">Pseudomonas oleovorans</name>
    <dbReference type="NCBI Taxonomy" id="301"/>
    <lineage>
        <taxon>Bacteria</taxon>
        <taxon>Pseudomonadati</taxon>
        <taxon>Pseudomonadota</taxon>
        <taxon>Gammaproteobacteria</taxon>
        <taxon>Pseudomonadales</taxon>
        <taxon>Pseudomonadaceae</taxon>
        <taxon>Ectopseudomonas</taxon>
    </lineage>
</organism>
<evidence type="ECO:0000259" key="1">
    <source>
        <dbReference type="Pfam" id="PF04965"/>
    </source>
</evidence>
<sequence length="114" mass="12476">MNRTTGSTITELDHIRQSIGDILGTRIGSRLARREYGSNVPDLIDEPFNGATTLRLYAATAMALMRWEPRIRLTRVQLQRGNEASAGVLDLEATRVDTNEAINLQVPLALGASA</sequence>
<reference evidence="2" key="1">
    <citation type="submission" date="2022-09" db="EMBL/GenBank/DDBJ databases">
        <title>Intensive care unit water sources are persistently colonized with multi-drug resistant bacteria and are the site of extensive horizontal gene transfer of antibiotic resistance genes.</title>
        <authorList>
            <person name="Diorio-Toth L."/>
        </authorList>
    </citation>
    <scope>NUCLEOTIDE SEQUENCE</scope>
    <source>
        <strain evidence="2">GD03704</strain>
    </source>
</reference>
<gene>
    <name evidence="2" type="ORF">N5J11_20455</name>
</gene>
<evidence type="ECO:0000313" key="3">
    <source>
        <dbReference type="Proteomes" id="UP001161697"/>
    </source>
</evidence>
<dbReference type="SUPFAM" id="SSF160719">
    <property type="entry name" value="gpW/gp25-like"/>
    <property type="match status" value="1"/>
</dbReference>
<dbReference type="Pfam" id="PF04965">
    <property type="entry name" value="GPW_gp25"/>
    <property type="match status" value="1"/>
</dbReference>